<dbReference type="AlphaFoldDB" id="A0A6B0S836"/>
<dbReference type="Proteomes" id="UP000322234">
    <property type="component" value="Unassembled WGS sequence"/>
</dbReference>
<evidence type="ECO:0000256" key="1">
    <source>
        <dbReference type="SAM" id="MobiDB-lite"/>
    </source>
</evidence>
<proteinExistence type="predicted"/>
<organism evidence="2 3">
    <name type="scientific">Bos mutus</name>
    <name type="common">wild yak</name>
    <dbReference type="NCBI Taxonomy" id="72004"/>
    <lineage>
        <taxon>Eukaryota</taxon>
        <taxon>Metazoa</taxon>
        <taxon>Chordata</taxon>
        <taxon>Craniata</taxon>
        <taxon>Vertebrata</taxon>
        <taxon>Euteleostomi</taxon>
        <taxon>Mammalia</taxon>
        <taxon>Eutheria</taxon>
        <taxon>Laurasiatheria</taxon>
        <taxon>Artiodactyla</taxon>
        <taxon>Ruminantia</taxon>
        <taxon>Pecora</taxon>
        <taxon>Bovidae</taxon>
        <taxon>Bovinae</taxon>
        <taxon>Bos</taxon>
    </lineage>
</organism>
<accession>A0A6B0S836</accession>
<dbReference type="EMBL" id="VBQZ03000132">
    <property type="protein sequence ID" value="MXQ95323.1"/>
    <property type="molecule type" value="Genomic_DNA"/>
</dbReference>
<evidence type="ECO:0000313" key="3">
    <source>
        <dbReference type="Proteomes" id="UP000322234"/>
    </source>
</evidence>
<reference evidence="2" key="1">
    <citation type="submission" date="2019-10" db="EMBL/GenBank/DDBJ databases">
        <title>The sequence and de novo assembly of the wild yak genome.</title>
        <authorList>
            <person name="Liu Y."/>
        </authorList>
    </citation>
    <scope>NUCLEOTIDE SEQUENCE [LARGE SCALE GENOMIC DNA]</scope>
    <source>
        <strain evidence="2">WY2019</strain>
    </source>
</reference>
<evidence type="ECO:0000313" key="2">
    <source>
        <dbReference type="EMBL" id="MXQ95323.1"/>
    </source>
</evidence>
<sequence>MAAIHSSYAKLSAPPGLVLSGPLRKVQGFRVKKAVLCMWTCCVSVCTLVCMGCPGQWLTPEETCSWKSLSMVHRPLPASSLGDTALLCGRPVWSRAFADPPAIAAAWSCVTGPTVPQTAGKASDRSDKKGLCGKPRAVGTRRPAEVGQGKAQRAVLEDRGSPRLQGRVKESIFLTAAASFQKAHRTIHVAMETSEAFSQVQQVFDADCSAR</sequence>
<comment type="caution">
    <text evidence="2">The sequence shown here is derived from an EMBL/GenBank/DDBJ whole genome shotgun (WGS) entry which is preliminary data.</text>
</comment>
<keyword evidence="3" id="KW-1185">Reference proteome</keyword>
<gene>
    <name evidence="2" type="ORF">E5288_WYG005094</name>
</gene>
<name>A0A6B0S836_9CETA</name>
<feature type="region of interest" description="Disordered" evidence="1">
    <location>
        <begin position="118"/>
        <end position="148"/>
    </location>
</feature>
<protein>
    <submittedName>
        <fullName evidence="2">Uncharacterized protein</fullName>
    </submittedName>
</protein>